<keyword evidence="3" id="KW-1185">Reference proteome</keyword>
<gene>
    <name evidence="2" type="ORF">HP397_00760</name>
</gene>
<dbReference type="EMBL" id="JABMKT010000002">
    <property type="protein sequence ID" value="NYV27357.1"/>
    <property type="molecule type" value="Genomic_DNA"/>
</dbReference>
<protein>
    <recommendedName>
        <fullName evidence="4">Autotransporter domain-containing protein</fullName>
    </recommendedName>
</protein>
<evidence type="ECO:0000313" key="2">
    <source>
        <dbReference type="EMBL" id="NYV27357.1"/>
    </source>
</evidence>
<reference evidence="2 3" key="1">
    <citation type="submission" date="2020-05" db="EMBL/GenBank/DDBJ databases">
        <title>Streptobacillus felis strain LHL191014123.</title>
        <authorList>
            <person name="Fawzy A."/>
            <person name="Rau J."/>
            <person name="Risse K."/>
            <person name="Schauerte N."/>
            <person name="Geiger C."/>
            <person name="Blom J."/>
            <person name="Imirzalioglu C."/>
            <person name="Falgenhauer J."/>
            <person name="Bach A."/>
            <person name="Herden C."/>
            <person name="Eisenberg T."/>
        </authorList>
    </citation>
    <scope>NUCLEOTIDE SEQUENCE [LARGE SCALE GENOMIC DNA]</scope>
    <source>
        <strain evidence="2 3">LHL191014123</strain>
    </source>
</reference>
<comment type="caution">
    <text evidence="2">The sequence shown here is derived from an EMBL/GenBank/DDBJ whole genome shotgun (WGS) entry which is preliminary data.</text>
</comment>
<dbReference type="RefSeq" id="WP_180135284.1">
    <property type="nucleotide sequence ID" value="NZ_JABMKT010000002.1"/>
</dbReference>
<dbReference type="InterPro" id="IPR036709">
    <property type="entry name" value="Autotransporte_beta_dom_sf"/>
</dbReference>
<evidence type="ECO:0008006" key="4">
    <source>
        <dbReference type="Google" id="ProtNLM"/>
    </source>
</evidence>
<evidence type="ECO:0000256" key="1">
    <source>
        <dbReference type="SAM" id="Coils"/>
    </source>
</evidence>
<name>A0A7Z0PDW0_9FUSO</name>
<sequence length="351" mass="40420">MKKWRIILLFISTLSVANNNYEINTNKEIINLKNEIEKLKKEKENSENIKYDGLDVNVRKEIDEYTLNMSQKMDLIKDKIKTRYKLGKYQTAGESFLESLEENENKFKVGIVNKTMVNKELHKNNSDIYFIKKINNDGNNFGVGVYGGYVNTKYKQYTGNDLHGFDLGVILEAELPEYGLNLVSMNEFNKDFKINSEYTSNSIVGGVSLAYKKQFGSLFYVEPMAFMLYGSNISSKLKFNDTDVNVKNNFMYSAGGNIKLGLEKELNNNSYNLFLETTFDKKIKKDNNLIFKFKDKERYSVVPLQNDINLDLGLGFDALLNKSHRLHLDSSIGLIPSDKIYKIGILYELLK</sequence>
<feature type="coiled-coil region" evidence="1">
    <location>
        <begin position="22"/>
        <end position="49"/>
    </location>
</feature>
<evidence type="ECO:0000313" key="3">
    <source>
        <dbReference type="Proteomes" id="UP000526184"/>
    </source>
</evidence>
<organism evidence="2 3">
    <name type="scientific">Streptobacillus felis</name>
    <dbReference type="NCBI Taxonomy" id="1384509"/>
    <lineage>
        <taxon>Bacteria</taxon>
        <taxon>Fusobacteriati</taxon>
        <taxon>Fusobacteriota</taxon>
        <taxon>Fusobacteriia</taxon>
        <taxon>Fusobacteriales</taxon>
        <taxon>Leptotrichiaceae</taxon>
        <taxon>Streptobacillus</taxon>
    </lineage>
</organism>
<dbReference type="SUPFAM" id="SSF103515">
    <property type="entry name" value="Autotransporter"/>
    <property type="match status" value="1"/>
</dbReference>
<dbReference type="AlphaFoldDB" id="A0A7Z0PDW0"/>
<dbReference type="Proteomes" id="UP000526184">
    <property type="component" value="Unassembled WGS sequence"/>
</dbReference>
<proteinExistence type="predicted"/>
<keyword evidence="1" id="KW-0175">Coiled coil</keyword>
<dbReference type="Gene3D" id="2.40.128.130">
    <property type="entry name" value="Autotransporter beta-domain"/>
    <property type="match status" value="1"/>
</dbReference>
<accession>A0A7Z0PDW0</accession>